<dbReference type="GO" id="GO:0006364">
    <property type="term" value="P:rRNA processing"/>
    <property type="evidence" value="ECO:0007669"/>
    <property type="project" value="UniProtKB-KW"/>
</dbReference>
<evidence type="ECO:0000313" key="9">
    <source>
        <dbReference type="Proteomes" id="UP000027920"/>
    </source>
</evidence>
<evidence type="ECO:0000256" key="5">
    <source>
        <dbReference type="ARBA" id="ARBA00023242"/>
    </source>
</evidence>
<dbReference type="VEuPathDB" id="FungiDB:A1O9_00690"/>
<dbReference type="GO" id="GO:0045943">
    <property type="term" value="P:positive regulation of transcription by RNA polymerase I"/>
    <property type="evidence" value="ECO:0007669"/>
    <property type="project" value="TreeGrafter"/>
</dbReference>
<dbReference type="InterPro" id="IPR036322">
    <property type="entry name" value="WD40_repeat_dom_sf"/>
</dbReference>
<dbReference type="RefSeq" id="XP_013265307.1">
    <property type="nucleotide sequence ID" value="XM_013409853.1"/>
</dbReference>
<dbReference type="PRINTS" id="PR00320">
    <property type="entry name" value="GPROTEINBRPT"/>
</dbReference>
<dbReference type="Gene3D" id="2.130.10.10">
    <property type="entry name" value="YVTN repeat-like/Quinoprotein amine dehydrogenase"/>
    <property type="match status" value="2"/>
</dbReference>
<comment type="caution">
    <text evidence="8">The sequence shown here is derived from an EMBL/GenBank/DDBJ whole genome shotgun (WGS) entry which is preliminary data.</text>
</comment>
<dbReference type="InterPro" id="IPR020472">
    <property type="entry name" value="WD40_PAC1"/>
</dbReference>
<evidence type="ECO:0000313" key="8">
    <source>
        <dbReference type="EMBL" id="KEF62717.1"/>
    </source>
</evidence>
<evidence type="ECO:0000256" key="4">
    <source>
        <dbReference type="ARBA" id="ARBA00022737"/>
    </source>
</evidence>
<dbReference type="PANTHER" id="PTHR19924:SF26">
    <property type="entry name" value="U3 SMALL NUCLEOLAR RNA-ASSOCIATED PROTEIN 15 HOMOLOG"/>
    <property type="match status" value="1"/>
</dbReference>
<dbReference type="InterPro" id="IPR001680">
    <property type="entry name" value="WD40_rpt"/>
</dbReference>
<dbReference type="PROSITE" id="PS00678">
    <property type="entry name" value="WD_REPEATS_1"/>
    <property type="match status" value="1"/>
</dbReference>
<dbReference type="InterPro" id="IPR019775">
    <property type="entry name" value="WD40_repeat_CS"/>
</dbReference>
<keyword evidence="5" id="KW-0539">Nucleus</keyword>
<accession>A0A072PSI2</accession>
<dbReference type="GeneID" id="25275641"/>
<keyword evidence="9" id="KW-1185">Reference proteome</keyword>
<proteinExistence type="predicted"/>
<comment type="subcellular location">
    <subcellularLocation>
        <location evidence="1">Nucleus</location>
        <location evidence="1">Nucleolus</location>
    </subcellularLocation>
</comment>
<dbReference type="Pfam" id="PF00400">
    <property type="entry name" value="WD40"/>
    <property type="match status" value="3"/>
</dbReference>
<organism evidence="8 9">
    <name type="scientific">Exophiala aquamarina CBS 119918</name>
    <dbReference type="NCBI Taxonomy" id="1182545"/>
    <lineage>
        <taxon>Eukaryota</taxon>
        <taxon>Fungi</taxon>
        <taxon>Dikarya</taxon>
        <taxon>Ascomycota</taxon>
        <taxon>Pezizomycotina</taxon>
        <taxon>Eurotiomycetes</taxon>
        <taxon>Chaetothyriomycetidae</taxon>
        <taxon>Chaetothyriales</taxon>
        <taxon>Herpotrichiellaceae</taxon>
        <taxon>Exophiala</taxon>
    </lineage>
</organism>
<dbReference type="AlphaFoldDB" id="A0A072PSI2"/>
<dbReference type="EMBL" id="AMGV01000001">
    <property type="protein sequence ID" value="KEF62717.1"/>
    <property type="molecule type" value="Genomic_DNA"/>
</dbReference>
<feature type="repeat" description="WD" evidence="6">
    <location>
        <begin position="127"/>
        <end position="169"/>
    </location>
</feature>
<feature type="repeat" description="WD" evidence="6">
    <location>
        <begin position="170"/>
        <end position="213"/>
    </location>
</feature>
<dbReference type="Proteomes" id="UP000027920">
    <property type="component" value="Unassembled WGS sequence"/>
</dbReference>
<dbReference type="InterPro" id="IPR018983">
    <property type="entry name" value="U3_snoRNA-assocProt_15_C"/>
</dbReference>
<dbReference type="InterPro" id="IPR015943">
    <property type="entry name" value="WD40/YVTN_repeat-like_dom_sf"/>
</dbReference>
<dbReference type="FunFam" id="2.130.10.10:FF:000867">
    <property type="entry name" value="Small nucleolar ribonucleoprotein complex subunit Utp15, putative"/>
    <property type="match status" value="1"/>
</dbReference>
<dbReference type="PANTHER" id="PTHR19924">
    <property type="entry name" value="UTP15 U3 SMALL NUCLEOLAR RNA-ASSOCIATED PROTEIN 15 FAMILY MEMBER"/>
    <property type="match status" value="1"/>
</dbReference>
<dbReference type="PROSITE" id="PS50082">
    <property type="entry name" value="WD_REPEATS_2"/>
    <property type="match status" value="3"/>
</dbReference>
<evidence type="ECO:0000256" key="1">
    <source>
        <dbReference type="ARBA" id="ARBA00004604"/>
    </source>
</evidence>
<evidence type="ECO:0000256" key="6">
    <source>
        <dbReference type="PROSITE-ProRule" id="PRU00221"/>
    </source>
</evidence>
<sequence>MAADVQPIAQVKLPAQPSSLTPEQTYWRTFKSPLSIASPTKHGVVHISQPHRNSLNQIVSDLFAVTTGTRVQLYSIKSRKLVKTISRFDDTAYGGEVRYDGRVLAAGDETGAIQVFDVNSRAILKTWKEQKQPVHTVRWSSKESTALMSCGDDRTVRLWDLPSETSVEIFRGHQDYVRTGAFLPGQSSNLLVSGSYDQTVRLWDPRTPSTSVMTFKHIASVEDVLCMPSGTAILAAADNQIAVLDIIAGRPLHMIKNHQKTVTSLALASDGSRVVSGGLDGHMKVFETAGWNVVAGSKYPSPILSLAVIASGPAREDKHIVVGMSTGQLSIKTRLSGEQKVKERERQKQMDALIAGKIEEYDKKQAKKRPRGVEKKLRGRDYSGQDADIIVEGNVRPKQKKKAPWDTALHKGLYGEALDIALKGADKMTILTVLNTLRHRSALRAALDDRTESGLQPIILWVWKNITDTNFVPLCVEVSMNIMDLYSKHLAESELLANQVKKLRERVWEEVDRAQQASMTRGMLQILSPAVAT</sequence>
<dbReference type="STRING" id="1182545.A0A072PSI2"/>
<protein>
    <recommendedName>
        <fullName evidence="7">U3 small nucleolar RNA-associated protein 15 C-terminal domain-containing protein</fullName>
    </recommendedName>
</protein>
<dbReference type="SMART" id="SM00320">
    <property type="entry name" value="WD40"/>
    <property type="match status" value="5"/>
</dbReference>
<dbReference type="GO" id="GO:0005730">
    <property type="term" value="C:nucleolus"/>
    <property type="evidence" value="ECO:0007669"/>
    <property type="project" value="UniProtKB-SubCell"/>
</dbReference>
<feature type="repeat" description="WD" evidence="6">
    <location>
        <begin position="255"/>
        <end position="287"/>
    </location>
</feature>
<evidence type="ECO:0000259" key="7">
    <source>
        <dbReference type="Pfam" id="PF09384"/>
    </source>
</evidence>
<feature type="domain" description="U3 small nucleolar RNA-associated protein 15 C-terminal" evidence="7">
    <location>
        <begin position="381"/>
        <end position="527"/>
    </location>
</feature>
<dbReference type="SUPFAM" id="SSF50978">
    <property type="entry name" value="WD40 repeat-like"/>
    <property type="match status" value="1"/>
</dbReference>
<dbReference type="HOGENOM" id="CLU_021102_2_1_1"/>
<evidence type="ECO:0000256" key="3">
    <source>
        <dbReference type="ARBA" id="ARBA00022574"/>
    </source>
</evidence>
<keyword evidence="3 6" id="KW-0853">WD repeat</keyword>
<reference evidence="8 9" key="1">
    <citation type="submission" date="2013-03" db="EMBL/GenBank/DDBJ databases">
        <title>The Genome Sequence of Exophiala aquamarina CBS 119918.</title>
        <authorList>
            <consortium name="The Broad Institute Genomics Platform"/>
            <person name="Cuomo C."/>
            <person name="de Hoog S."/>
            <person name="Gorbushina A."/>
            <person name="Walker B."/>
            <person name="Young S.K."/>
            <person name="Zeng Q."/>
            <person name="Gargeya S."/>
            <person name="Fitzgerald M."/>
            <person name="Haas B."/>
            <person name="Abouelleil A."/>
            <person name="Allen A.W."/>
            <person name="Alvarado L."/>
            <person name="Arachchi H.M."/>
            <person name="Berlin A.M."/>
            <person name="Chapman S.B."/>
            <person name="Gainer-Dewar J."/>
            <person name="Goldberg J."/>
            <person name="Griggs A."/>
            <person name="Gujja S."/>
            <person name="Hansen M."/>
            <person name="Howarth C."/>
            <person name="Imamovic A."/>
            <person name="Ireland A."/>
            <person name="Larimer J."/>
            <person name="McCowan C."/>
            <person name="Murphy C."/>
            <person name="Pearson M."/>
            <person name="Poon T.W."/>
            <person name="Priest M."/>
            <person name="Roberts A."/>
            <person name="Saif S."/>
            <person name="Shea T."/>
            <person name="Sisk P."/>
            <person name="Sykes S."/>
            <person name="Wortman J."/>
            <person name="Nusbaum C."/>
            <person name="Birren B."/>
        </authorList>
    </citation>
    <scope>NUCLEOTIDE SEQUENCE [LARGE SCALE GENOMIC DNA]</scope>
    <source>
        <strain evidence="8 9">CBS 119918</strain>
    </source>
</reference>
<keyword evidence="2" id="KW-0698">rRNA processing</keyword>
<dbReference type="Pfam" id="PF09384">
    <property type="entry name" value="UTP15_C"/>
    <property type="match status" value="1"/>
</dbReference>
<evidence type="ECO:0000256" key="2">
    <source>
        <dbReference type="ARBA" id="ARBA00022552"/>
    </source>
</evidence>
<dbReference type="PROSITE" id="PS50294">
    <property type="entry name" value="WD_REPEATS_REGION"/>
    <property type="match status" value="2"/>
</dbReference>
<name>A0A072PSI2_9EURO</name>
<keyword evidence="4" id="KW-0677">Repeat</keyword>
<dbReference type="OrthoDB" id="431715at2759"/>
<gene>
    <name evidence="8" type="ORF">A1O9_00690</name>
</gene>